<dbReference type="GO" id="GO:0006740">
    <property type="term" value="P:NADPH regeneration"/>
    <property type="evidence" value="ECO:0007669"/>
    <property type="project" value="InterPro"/>
</dbReference>
<keyword evidence="1" id="KW-0560">Oxidoreductase</keyword>
<dbReference type="NCBIfam" id="TIGR01915">
    <property type="entry name" value="npdG"/>
    <property type="match status" value="1"/>
</dbReference>
<dbReference type="EMBL" id="NEXE01000062">
    <property type="protein sequence ID" value="PSN90373.1"/>
    <property type="molecule type" value="Genomic_DNA"/>
</dbReference>
<dbReference type="PANTHER" id="PTHR14239:SF0">
    <property type="entry name" value="F420-DEPENDENT NADP REDUCTASE"/>
    <property type="match status" value="1"/>
</dbReference>
<dbReference type="SMART" id="SM00859">
    <property type="entry name" value="Semialdhyde_dh"/>
    <property type="match status" value="1"/>
</dbReference>
<dbReference type="GO" id="GO:0016651">
    <property type="term" value="F:oxidoreductase activity, acting on NAD(P)H"/>
    <property type="evidence" value="ECO:0007669"/>
    <property type="project" value="InterPro"/>
</dbReference>
<dbReference type="Proteomes" id="UP000240322">
    <property type="component" value="Unassembled WGS sequence"/>
</dbReference>
<dbReference type="InterPro" id="IPR010185">
    <property type="entry name" value="NpdG"/>
</dbReference>
<protein>
    <submittedName>
        <fullName evidence="3">NADPH-dependent F420 reductase</fullName>
    </submittedName>
</protein>
<dbReference type="GO" id="GO:0005886">
    <property type="term" value="C:plasma membrane"/>
    <property type="evidence" value="ECO:0007669"/>
    <property type="project" value="TreeGrafter"/>
</dbReference>
<dbReference type="GO" id="GO:0015677">
    <property type="term" value="P:copper ion import"/>
    <property type="evidence" value="ECO:0007669"/>
    <property type="project" value="TreeGrafter"/>
</dbReference>
<dbReference type="AlphaFoldDB" id="A0A2R6AVM8"/>
<dbReference type="GO" id="GO:0052851">
    <property type="term" value="F:ferric-chelate reductase (NADPH) activity"/>
    <property type="evidence" value="ECO:0007669"/>
    <property type="project" value="TreeGrafter"/>
</dbReference>
<dbReference type="GO" id="GO:0070967">
    <property type="term" value="F:coenzyme F420 binding"/>
    <property type="evidence" value="ECO:0007669"/>
    <property type="project" value="InterPro"/>
</dbReference>
<dbReference type="GO" id="GO:0008823">
    <property type="term" value="F:cupric reductase (NADH) activity"/>
    <property type="evidence" value="ECO:0007669"/>
    <property type="project" value="TreeGrafter"/>
</dbReference>
<dbReference type="Pfam" id="PF03807">
    <property type="entry name" value="F420_oxidored"/>
    <property type="match status" value="1"/>
</dbReference>
<dbReference type="SUPFAM" id="SSF51735">
    <property type="entry name" value="NAD(P)-binding Rossmann-fold domains"/>
    <property type="match status" value="1"/>
</dbReference>
<dbReference type="GO" id="GO:0016620">
    <property type="term" value="F:oxidoreductase activity, acting on the aldehyde or oxo group of donors, NAD or NADP as acceptor"/>
    <property type="evidence" value="ECO:0007669"/>
    <property type="project" value="InterPro"/>
</dbReference>
<dbReference type="InterPro" id="IPR051267">
    <property type="entry name" value="STEAP_metalloreductase"/>
</dbReference>
<proteinExistence type="predicted"/>
<evidence type="ECO:0000256" key="1">
    <source>
        <dbReference type="ARBA" id="ARBA00023002"/>
    </source>
</evidence>
<dbReference type="InterPro" id="IPR036291">
    <property type="entry name" value="NAD(P)-bd_dom_sf"/>
</dbReference>
<dbReference type="InterPro" id="IPR000534">
    <property type="entry name" value="Semialdehyde_DH_NAD-bd"/>
</dbReference>
<organism evidence="3 4">
    <name type="scientific">Candidatus Marsarchaeota G2 archaeon OSP_D</name>
    <dbReference type="NCBI Taxonomy" id="1978157"/>
    <lineage>
        <taxon>Archaea</taxon>
        <taxon>Candidatus Marsarchaeota</taxon>
        <taxon>Candidatus Marsarchaeota group 2</taxon>
    </lineage>
</organism>
<feature type="domain" description="Semialdehyde dehydrogenase NAD-binding" evidence="2">
    <location>
        <begin position="43"/>
        <end position="152"/>
    </location>
</feature>
<reference evidence="3 4" key="1">
    <citation type="submission" date="2017-04" db="EMBL/GenBank/DDBJ databases">
        <title>Novel microbial lineages endemic to geothermal iron-oxide mats fill important gaps in the evolutionary history of Archaea.</title>
        <authorList>
            <person name="Jay Z.J."/>
            <person name="Beam J.P."/>
            <person name="Dlakic M."/>
            <person name="Rusch D.B."/>
            <person name="Kozubal M.A."/>
            <person name="Inskeep W.P."/>
        </authorList>
    </citation>
    <scope>NUCLEOTIDE SEQUENCE [LARGE SCALE GENOMIC DNA]</scope>
    <source>
        <strain evidence="3">OSP_D</strain>
    </source>
</reference>
<name>A0A2R6AVM8_9ARCH</name>
<accession>A0A2R6AVM8</accession>
<dbReference type="PANTHER" id="PTHR14239">
    <property type="entry name" value="DUDULIN-RELATED"/>
    <property type="match status" value="1"/>
</dbReference>
<evidence type="ECO:0000313" key="4">
    <source>
        <dbReference type="Proteomes" id="UP000240322"/>
    </source>
</evidence>
<gene>
    <name evidence="3" type="ORF">B9Q03_06930</name>
</gene>
<dbReference type="Gene3D" id="3.40.50.720">
    <property type="entry name" value="NAD(P)-binding Rossmann-like Domain"/>
    <property type="match status" value="1"/>
</dbReference>
<dbReference type="GO" id="GO:0051287">
    <property type="term" value="F:NAD binding"/>
    <property type="evidence" value="ECO:0007669"/>
    <property type="project" value="InterPro"/>
</dbReference>
<comment type="caution">
    <text evidence="3">The sequence shown here is derived from an EMBL/GenBank/DDBJ whole genome shotgun (WGS) entry which is preliminary data.</text>
</comment>
<sequence>MVLWVSSVPCMVHHYQQGSHFQLCCLGLSTSLFVLFSCVYKMKIAVVGGTGDLGEGLIKRLCLNHQVVVGSRIKEKAQNIASELSAKVREETGIEPNVSGEANPEAVKGSDVAVLAVPSEYALQTVISLSSEFPAGCVLVSPVVPMVKTEDGFLYSPPDGHHSMAEAIAEQVNVPVVAAFHTLPAKKLADLKLQPEFDVPLVGDSEEAVRRVSNLIESIPRLRPLYVGSLRTAQLVESLTPLILNVSAKNKLRNLSLKFV</sequence>
<dbReference type="GO" id="GO:0050661">
    <property type="term" value="F:NADP binding"/>
    <property type="evidence" value="ECO:0007669"/>
    <property type="project" value="InterPro"/>
</dbReference>
<evidence type="ECO:0000313" key="3">
    <source>
        <dbReference type="EMBL" id="PSN90373.1"/>
    </source>
</evidence>
<evidence type="ECO:0000259" key="2">
    <source>
        <dbReference type="SMART" id="SM00859"/>
    </source>
</evidence>
<dbReference type="InterPro" id="IPR028939">
    <property type="entry name" value="P5C_Rdtase_cat_N"/>
</dbReference>